<name>A0ABR2VWP2_9FUNG</name>
<feature type="non-terminal residue" evidence="5">
    <location>
        <position position="290"/>
    </location>
</feature>
<comment type="subcellular location">
    <subcellularLocation>
        <location evidence="1">Nucleus</location>
    </subcellularLocation>
</comment>
<gene>
    <name evidence="5" type="ORF">K7432_009759</name>
</gene>
<evidence type="ECO:0000256" key="4">
    <source>
        <dbReference type="ARBA" id="ARBA00023242"/>
    </source>
</evidence>
<evidence type="ECO:0000256" key="2">
    <source>
        <dbReference type="ARBA" id="ARBA00005892"/>
    </source>
</evidence>
<evidence type="ECO:0000256" key="1">
    <source>
        <dbReference type="ARBA" id="ARBA00004123"/>
    </source>
</evidence>
<evidence type="ECO:0000256" key="3">
    <source>
        <dbReference type="ARBA" id="ARBA00022448"/>
    </source>
</evidence>
<evidence type="ECO:0000313" key="6">
    <source>
        <dbReference type="Proteomes" id="UP001479436"/>
    </source>
</evidence>
<dbReference type="PANTHER" id="PTHR31344">
    <property type="entry name" value="NUCLEAR PORE COMPLEX PROTEIN NUP205"/>
    <property type="match status" value="1"/>
</dbReference>
<proteinExistence type="inferred from homology"/>
<protein>
    <submittedName>
        <fullName evidence="5">Uncharacterized protein</fullName>
    </submittedName>
</protein>
<comment type="caution">
    <text evidence="5">The sequence shown here is derived from an EMBL/GenBank/DDBJ whole genome shotgun (WGS) entry which is preliminary data.</text>
</comment>
<reference evidence="5 6" key="1">
    <citation type="submission" date="2023-04" db="EMBL/GenBank/DDBJ databases">
        <title>Genome of Basidiobolus ranarum AG-B5.</title>
        <authorList>
            <person name="Stajich J.E."/>
            <person name="Carter-House D."/>
            <person name="Gryganskyi A."/>
        </authorList>
    </citation>
    <scope>NUCLEOTIDE SEQUENCE [LARGE SCALE GENOMIC DNA]</scope>
    <source>
        <strain evidence="5 6">AG-B5</strain>
    </source>
</reference>
<dbReference type="Proteomes" id="UP001479436">
    <property type="component" value="Unassembled WGS sequence"/>
</dbReference>
<dbReference type="EMBL" id="JASJQH010007500">
    <property type="protein sequence ID" value="KAK9708244.1"/>
    <property type="molecule type" value="Genomic_DNA"/>
</dbReference>
<keyword evidence="6" id="KW-1185">Reference proteome</keyword>
<comment type="similarity">
    <text evidence="2">Belongs to the NUP186/NUP192/NUP205 family.</text>
</comment>
<dbReference type="PANTHER" id="PTHR31344:SF0">
    <property type="entry name" value="NUCLEAR PORE COMPLEX PROTEIN NUP205"/>
    <property type="match status" value="1"/>
</dbReference>
<organism evidence="5 6">
    <name type="scientific">Basidiobolus ranarum</name>
    <dbReference type="NCBI Taxonomy" id="34480"/>
    <lineage>
        <taxon>Eukaryota</taxon>
        <taxon>Fungi</taxon>
        <taxon>Fungi incertae sedis</taxon>
        <taxon>Zoopagomycota</taxon>
        <taxon>Entomophthoromycotina</taxon>
        <taxon>Basidiobolomycetes</taxon>
        <taxon>Basidiobolales</taxon>
        <taxon>Basidiobolaceae</taxon>
        <taxon>Basidiobolus</taxon>
    </lineage>
</organism>
<accession>A0ABR2VWP2</accession>
<keyword evidence="4" id="KW-0539">Nucleus</keyword>
<evidence type="ECO:0000313" key="5">
    <source>
        <dbReference type="EMBL" id="KAK9708244.1"/>
    </source>
</evidence>
<dbReference type="Pfam" id="PF11894">
    <property type="entry name" value="Nup192"/>
    <property type="match status" value="1"/>
</dbReference>
<sequence>MAVPYWKPDTFENLHNLICEIYTTPNEANLHDLKVDLDHYKQNFTNLLDDLPKNSEHRSNLQKGKPLINNVIHNVNDQFVNESIILSDELNVNEYFAATLLQFGMQLRSRFDRPAAETAILLYHSERIYLLNCLNLIMKGACDEALALEVRTLFEEYITSLIFSTVKKQNSSSSLTYAQKILETIESLKNNIALLKEHGTMSGNNTTQKAATLSDDCTKERIEKFSDERKELAHILFLISYQRQLDSEEIMAIVENLYKANLSDSISYYLIPTLLDSIDSAPEHIMAFGM</sequence>
<keyword evidence="3" id="KW-0813">Transport</keyword>
<dbReference type="InterPro" id="IPR021827">
    <property type="entry name" value="Nup186/Nup192/Nup205"/>
</dbReference>